<dbReference type="Pfam" id="PF13579">
    <property type="entry name" value="Glyco_trans_4_4"/>
    <property type="match status" value="1"/>
</dbReference>
<dbReference type="CDD" id="cd03794">
    <property type="entry name" value="GT4_WbuB-like"/>
    <property type="match status" value="1"/>
</dbReference>
<name>A0A953LII2_SYMTR</name>
<comment type="caution">
    <text evidence="2">The sequence shown here is derived from an EMBL/GenBank/DDBJ whole genome shotgun (WGS) entry which is preliminary data.</text>
</comment>
<dbReference type="Proteomes" id="UP000732377">
    <property type="component" value="Unassembled WGS sequence"/>
</dbReference>
<dbReference type="EMBL" id="PIUK01000159">
    <property type="protein sequence ID" value="MBY6277296.1"/>
    <property type="molecule type" value="Genomic_DNA"/>
</dbReference>
<protein>
    <submittedName>
        <fullName evidence="2">Glycosyltransferase WbuB</fullName>
    </submittedName>
</protein>
<dbReference type="InterPro" id="IPR028098">
    <property type="entry name" value="Glyco_trans_4-like_N"/>
</dbReference>
<proteinExistence type="predicted"/>
<dbReference type="AlphaFoldDB" id="A0A953LII2"/>
<reference evidence="2" key="1">
    <citation type="submission" date="2017-11" db="EMBL/GenBank/DDBJ databases">
        <title>Three new genomes from thermophilic consortium.</title>
        <authorList>
            <person name="Quaggio R."/>
            <person name="Amgarten D."/>
            <person name="Setubal J.C."/>
        </authorList>
    </citation>
    <scope>NUCLEOTIDE SEQUENCE</scope>
    <source>
        <strain evidence="2">ZCTH01-B2</strain>
    </source>
</reference>
<gene>
    <name evidence="2" type="ORF">CWE10_13975</name>
</gene>
<dbReference type="RefSeq" id="WP_273380468.1">
    <property type="nucleotide sequence ID" value="NZ_PIUK01000159.1"/>
</dbReference>
<dbReference type="PANTHER" id="PTHR45947:SF3">
    <property type="entry name" value="SULFOQUINOVOSYL TRANSFERASE SQD2"/>
    <property type="match status" value="1"/>
</dbReference>
<feature type="domain" description="Glycosyltransferase subfamily 4-like N-terminal" evidence="1">
    <location>
        <begin position="19"/>
        <end position="203"/>
    </location>
</feature>
<dbReference type="Gene3D" id="3.40.50.2000">
    <property type="entry name" value="Glycogen Phosphorylase B"/>
    <property type="match status" value="2"/>
</dbReference>
<evidence type="ECO:0000313" key="3">
    <source>
        <dbReference type="Proteomes" id="UP000732377"/>
    </source>
</evidence>
<dbReference type="SUPFAM" id="SSF53756">
    <property type="entry name" value="UDP-Glycosyltransferase/glycogen phosphorylase"/>
    <property type="match status" value="1"/>
</dbReference>
<evidence type="ECO:0000259" key="1">
    <source>
        <dbReference type="Pfam" id="PF13579"/>
    </source>
</evidence>
<dbReference type="PANTHER" id="PTHR45947">
    <property type="entry name" value="SULFOQUINOVOSYL TRANSFERASE SQD2"/>
    <property type="match status" value="1"/>
</dbReference>
<accession>A0A953LII2</accession>
<dbReference type="Pfam" id="PF13692">
    <property type="entry name" value="Glyco_trans_1_4"/>
    <property type="match status" value="1"/>
</dbReference>
<evidence type="ECO:0000313" key="2">
    <source>
        <dbReference type="EMBL" id="MBY6277296.1"/>
    </source>
</evidence>
<sequence>MIIWWINQYAVTPDLPGGTRHYDLAVELGRMGHHVRVFASDVNLSLRRRTKLAGAQLYDVEDLNGVQFVWVRSAGYQRNDWRRAWNMLSFSLNLLRVARHMQEDSRPDVIIGSTPHPFAALAADYLARWCGARFVLEVRDLWPQALIDMGGLRESHPVVGVLRLLERRLYAAADRVIVLAKGAESYLAGRGVQPERLVYVPNGVHLDHFRSSADRQSNRDRFGFERFTIVYTGAHGPANALETILQTARMVRDLPVEFVLVGDGPAKDALLRLAKSLGVDNVRFMPPIPKREMADLLSAADAAVITLKNAHAFSYAVSPNKLFDYMAAGLPILCAVPGEIAHMVRTAQAGFVAEPENPADLAHAVRCLLALPAVDRQRMGRGGRAYIEANFDRRALARRLLRALGEGRTESETTGLVV</sequence>
<organism evidence="2 3">
    <name type="scientific">Symbiobacterium thermophilum</name>
    <dbReference type="NCBI Taxonomy" id="2734"/>
    <lineage>
        <taxon>Bacteria</taxon>
        <taxon>Bacillati</taxon>
        <taxon>Bacillota</taxon>
        <taxon>Clostridia</taxon>
        <taxon>Eubacteriales</taxon>
        <taxon>Symbiobacteriaceae</taxon>
        <taxon>Symbiobacterium</taxon>
    </lineage>
</organism>
<dbReference type="GO" id="GO:0016758">
    <property type="term" value="F:hexosyltransferase activity"/>
    <property type="evidence" value="ECO:0007669"/>
    <property type="project" value="TreeGrafter"/>
</dbReference>
<dbReference type="InterPro" id="IPR050194">
    <property type="entry name" value="Glycosyltransferase_grp1"/>
</dbReference>